<name>A0A848CBN9_9BACT</name>
<dbReference type="Proteomes" id="UP000522333">
    <property type="component" value="Unassembled WGS sequence"/>
</dbReference>
<organism evidence="1 2">
    <name type="scientific">Desulfovibrio piger</name>
    <dbReference type="NCBI Taxonomy" id="901"/>
    <lineage>
        <taxon>Bacteria</taxon>
        <taxon>Pseudomonadati</taxon>
        <taxon>Thermodesulfobacteriota</taxon>
        <taxon>Desulfovibrionia</taxon>
        <taxon>Desulfovibrionales</taxon>
        <taxon>Desulfovibrionaceae</taxon>
        <taxon>Desulfovibrio</taxon>
    </lineage>
</organism>
<evidence type="ECO:0000313" key="2">
    <source>
        <dbReference type="Proteomes" id="UP000522333"/>
    </source>
</evidence>
<gene>
    <name evidence="1" type="ORF">HF854_09320</name>
</gene>
<accession>A0A848CBN9</accession>
<protein>
    <submittedName>
        <fullName evidence="1">Uncharacterized protein</fullName>
    </submittedName>
</protein>
<dbReference type="EMBL" id="JABAFY010000037">
    <property type="protein sequence ID" value="NME52710.1"/>
    <property type="molecule type" value="Genomic_DNA"/>
</dbReference>
<dbReference type="AlphaFoldDB" id="A0A848CBN9"/>
<evidence type="ECO:0000313" key="1">
    <source>
        <dbReference type="EMBL" id="NME52710.1"/>
    </source>
</evidence>
<dbReference type="RefSeq" id="WP_168936033.1">
    <property type="nucleotide sequence ID" value="NZ_JABAFY010000037.1"/>
</dbReference>
<proteinExistence type="predicted"/>
<comment type="caution">
    <text evidence="1">The sequence shown here is derived from an EMBL/GenBank/DDBJ whole genome shotgun (WGS) entry which is preliminary data.</text>
</comment>
<sequence>MRISDCTARLAHVALGVEADVAAGRAPGDAYTPAMRFWYACKSEDDPELDNTACIVLSIRQSDTQREILEALILSGCPAEIVESALAVPRQATAWYRELFFDTGAFLTNLDKIEYLANYDDDFGRELKSRAVSLGYEFVLFTYANLVPKTAAQKALVERMFMATAYKAMAMNYNGIKTEITRNAVKHAELMLKAYEALRRSGDDDPSAGHDLTAFLTKTRSEDSVPTPSLGDIF</sequence>
<reference evidence="1 2" key="1">
    <citation type="submission" date="2020-04" db="EMBL/GenBank/DDBJ databases">
        <authorList>
            <person name="Hitch T.C.A."/>
            <person name="Wylensek D."/>
            <person name="Clavel T."/>
        </authorList>
    </citation>
    <scope>NUCLEOTIDE SEQUENCE [LARGE SCALE GENOMIC DNA]</scope>
    <source>
        <strain evidence="1 2">PG-251-APC-1</strain>
    </source>
</reference>